<dbReference type="AlphaFoldDB" id="A0A2U0SCX2"/>
<dbReference type="GO" id="GO:0051082">
    <property type="term" value="F:unfolded protein binding"/>
    <property type="evidence" value="ECO:0007669"/>
    <property type="project" value="InterPro"/>
</dbReference>
<comment type="similarity">
    <text evidence="1">Belongs to the Skp family.</text>
</comment>
<name>A0A2U0SCX2_9SPHN</name>
<evidence type="ECO:0000256" key="4">
    <source>
        <dbReference type="SAM" id="SignalP"/>
    </source>
</evidence>
<dbReference type="SMART" id="SM00935">
    <property type="entry name" value="OmpH"/>
    <property type="match status" value="1"/>
</dbReference>
<accession>A0A2U0SCX2</accession>
<dbReference type="RefSeq" id="WP_116468576.1">
    <property type="nucleotide sequence ID" value="NZ_QENQ01000001.1"/>
</dbReference>
<dbReference type="Pfam" id="PF03938">
    <property type="entry name" value="OmpH"/>
    <property type="match status" value="1"/>
</dbReference>
<feature type="compositionally biased region" description="Low complexity" evidence="3">
    <location>
        <begin position="220"/>
        <end position="249"/>
    </location>
</feature>
<dbReference type="GO" id="GO:0005829">
    <property type="term" value="C:cytosol"/>
    <property type="evidence" value="ECO:0007669"/>
    <property type="project" value="TreeGrafter"/>
</dbReference>
<evidence type="ECO:0000256" key="1">
    <source>
        <dbReference type="ARBA" id="ARBA00009091"/>
    </source>
</evidence>
<evidence type="ECO:0000313" key="5">
    <source>
        <dbReference type="EMBL" id="PVX29134.1"/>
    </source>
</evidence>
<comment type="caution">
    <text evidence="5">The sequence shown here is derived from an EMBL/GenBank/DDBJ whole genome shotgun (WGS) entry which is preliminary data.</text>
</comment>
<organism evidence="5 6">
    <name type="scientific">Sphingomonas pokkalii</name>
    <dbReference type="NCBI Taxonomy" id="2175090"/>
    <lineage>
        <taxon>Bacteria</taxon>
        <taxon>Pseudomonadati</taxon>
        <taxon>Pseudomonadota</taxon>
        <taxon>Alphaproteobacteria</taxon>
        <taxon>Sphingomonadales</taxon>
        <taxon>Sphingomonadaceae</taxon>
        <taxon>Sphingomonas</taxon>
    </lineage>
</organism>
<dbReference type="PANTHER" id="PTHR35089:SF1">
    <property type="entry name" value="CHAPERONE PROTEIN SKP"/>
    <property type="match status" value="1"/>
</dbReference>
<feature type="signal peptide" evidence="4">
    <location>
        <begin position="1"/>
        <end position="25"/>
    </location>
</feature>
<feature type="region of interest" description="Disordered" evidence="3">
    <location>
        <begin position="220"/>
        <end position="255"/>
    </location>
</feature>
<sequence length="255" mass="27590">MMKNRVFAAMLAASAAIVATVPASAQVAGIATVNQMEVITRSKAFTTAETQLDTTYKPVRDQIQARQAKFQSDARPLLATVDTNKDGQVSEAEEQAAAARKDPNYTQLMTLQNQANEEIQKLQMPSILAELFAFEKILQLYDAAQIGVVNARKINVILQPEAIVYAPDAVDISDALVAELDKTPTVAITPPANWQPQQRTLQFQQQVNELKRRAYQMAAMRAQQQQQQGAAAAPGAAAPAARPAAGAKPAKPEPR</sequence>
<dbReference type="PANTHER" id="PTHR35089">
    <property type="entry name" value="CHAPERONE PROTEIN SKP"/>
    <property type="match status" value="1"/>
</dbReference>
<gene>
    <name evidence="5" type="ORF">DD559_07140</name>
</gene>
<dbReference type="EMBL" id="QENQ01000001">
    <property type="protein sequence ID" value="PVX29134.1"/>
    <property type="molecule type" value="Genomic_DNA"/>
</dbReference>
<dbReference type="Gene3D" id="3.30.910.20">
    <property type="entry name" value="Skp domain"/>
    <property type="match status" value="1"/>
</dbReference>
<reference evidence="5 6" key="1">
    <citation type="submission" date="2018-05" db="EMBL/GenBank/DDBJ databases">
        <title>Description of Sphingomonas pokkalii sp nov, isolated from the rhizosphere of saline tolerant pokkali rice and its draft genome analysis.</title>
        <authorList>
            <person name="Menon R."/>
            <person name="Kumari S."/>
            <person name="Rameshkumar N."/>
        </authorList>
    </citation>
    <scope>NUCLEOTIDE SEQUENCE [LARGE SCALE GENOMIC DNA]</scope>
    <source>
        <strain evidence="5 6">L3B27</strain>
    </source>
</reference>
<dbReference type="InterPro" id="IPR005632">
    <property type="entry name" value="Chaperone_Skp"/>
</dbReference>
<feature type="chain" id="PRO_5015725745" description="Outer membrane chaperone Skp" evidence="4">
    <location>
        <begin position="26"/>
        <end position="255"/>
    </location>
</feature>
<protein>
    <recommendedName>
        <fullName evidence="7">Outer membrane chaperone Skp</fullName>
    </recommendedName>
</protein>
<dbReference type="Proteomes" id="UP000245890">
    <property type="component" value="Unassembled WGS sequence"/>
</dbReference>
<evidence type="ECO:0000256" key="3">
    <source>
        <dbReference type="SAM" id="MobiDB-lite"/>
    </source>
</evidence>
<dbReference type="GO" id="GO:0050821">
    <property type="term" value="P:protein stabilization"/>
    <property type="evidence" value="ECO:0007669"/>
    <property type="project" value="TreeGrafter"/>
</dbReference>
<keyword evidence="6" id="KW-1185">Reference proteome</keyword>
<evidence type="ECO:0000313" key="6">
    <source>
        <dbReference type="Proteomes" id="UP000245890"/>
    </source>
</evidence>
<dbReference type="OrthoDB" id="7427936at2"/>
<dbReference type="SUPFAM" id="SSF111384">
    <property type="entry name" value="OmpH-like"/>
    <property type="match status" value="1"/>
</dbReference>
<dbReference type="InterPro" id="IPR024930">
    <property type="entry name" value="Skp_dom_sf"/>
</dbReference>
<proteinExistence type="inferred from homology"/>
<evidence type="ECO:0000256" key="2">
    <source>
        <dbReference type="ARBA" id="ARBA00022729"/>
    </source>
</evidence>
<keyword evidence="2 4" id="KW-0732">Signal</keyword>
<evidence type="ECO:0008006" key="7">
    <source>
        <dbReference type="Google" id="ProtNLM"/>
    </source>
</evidence>